<organism evidence="3">
    <name type="scientific">hydrothermal vent metagenome</name>
    <dbReference type="NCBI Taxonomy" id="652676"/>
    <lineage>
        <taxon>unclassified sequences</taxon>
        <taxon>metagenomes</taxon>
        <taxon>ecological metagenomes</taxon>
    </lineage>
</organism>
<dbReference type="Gene3D" id="2.115.10.20">
    <property type="entry name" value="Glycosyl hydrolase domain, family 43"/>
    <property type="match status" value="1"/>
</dbReference>
<dbReference type="InterPro" id="IPR023296">
    <property type="entry name" value="Glyco_hydro_beta-prop_sf"/>
</dbReference>
<dbReference type="PANTHER" id="PTHR34106:SF5">
    <property type="entry name" value="GLYCOSIDASE"/>
    <property type="match status" value="1"/>
</dbReference>
<evidence type="ECO:0000313" key="3">
    <source>
        <dbReference type="EMBL" id="VAV97746.1"/>
    </source>
</evidence>
<proteinExistence type="predicted"/>
<reference evidence="3" key="1">
    <citation type="submission" date="2018-06" db="EMBL/GenBank/DDBJ databases">
        <authorList>
            <person name="Zhirakovskaya E."/>
        </authorList>
    </citation>
    <scope>NUCLEOTIDE SEQUENCE</scope>
</reference>
<dbReference type="AlphaFoldDB" id="A0A3B0SA18"/>
<dbReference type="PIRSF" id="PIRSF016202">
    <property type="entry name" value="PH1107"/>
    <property type="match status" value="1"/>
</dbReference>
<dbReference type="GO" id="GO:0016757">
    <property type="term" value="F:glycosyltransferase activity"/>
    <property type="evidence" value="ECO:0007669"/>
    <property type="project" value="UniProtKB-KW"/>
</dbReference>
<dbReference type="InterPro" id="IPR007184">
    <property type="entry name" value="Mannoside_phosphorylase"/>
</dbReference>
<keyword evidence="3" id="KW-0378">Hydrolase</keyword>
<accession>A0A3B0SA18</accession>
<protein>
    <submittedName>
        <fullName evidence="3">FIG01423360: glycoside hydrolase</fullName>
    </submittedName>
</protein>
<dbReference type="EMBL" id="UOEJ01000092">
    <property type="protein sequence ID" value="VAV97746.1"/>
    <property type="molecule type" value="Genomic_DNA"/>
</dbReference>
<dbReference type="CDD" id="cd18612">
    <property type="entry name" value="GH130_Lin0857-like"/>
    <property type="match status" value="1"/>
</dbReference>
<name>A0A3B0SA18_9ZZZZ</name>
<keyword evidence="2" id="KW-0808">Transferase</keyword>
<keyword evidence="1" id="KW-0328">Glycosyltransferase</keyword>
<evidence type="ECO:0000256" key="1">
    <source>
        <dbReference type="ARBA" id="ARBA00022676"/>
    </source>
</evidence>
<dbReference type="SUPFAM" id="SSF75005">
    <property type="entry name" value="Arabinanase/levansucrase/invertase"/>
    <property type="match status" value="1"/>
</dbReference>
<sequence>MFVKRSEKNPIITPAMVRPSQEGFKVDGTFNAGVIDYNGETVMLLRVAESMVSDGKNEINVPVLVERDGKWDVTVKNFRRDDPEYNFSDPRAIVSRQDPNQLYLTSLSHIRLARSANGVDFTVDDDAFIFPDNRYELFGCEDPRITLIDGTYYINYSSVSDLGISTSLARTRDFRQMDKLGVIYAPDNRDVCFFPEKINGSYWALHRPAPMHFGTPEIWLAKSPDLIHWGDHHILVECSDNDWDQMKIGGGAPMLRTDKGWLQIYHGVDRTQRYCLGALLIDIDDPTRVIARMPRPVIEPCEDYEVEGFFGNVVFCCGAIIRDDKLYIYYGAADEVMALATVSLDELWHHMSV</sequence>
<gene>
    <name evidence="3" type="ORF">MNBD_ALPHA01-276</name>
</gene>
<dbReference type="PANTHER" id="PTHR34106">
    <property type="entry name" value="GLYCOSIDASE"/>
    <property type="match status" value="1"/>
</dbReference>
<dbReference type="GO" id="GO:0016787">
    <property type="term" value="F:hydrolase activity"/>
    <property type="evidence" value="ECO:0007669"/>
    <property type="project" value="UniProtKB-KW"/>
</dbReference>
<evidence type="ECO:0000256" key="2">
    <source>
        <dbReference type="ARBA" id="ARBA00022679"/>
    </source>
</evidence>
<dbReference type="Pfam" id="PF04041">
    <property type="entry name" value="Glyco_hydro_130"/>
    <property type="match status" value="1"/>
</dbReference>